<comment type="subcellular location">
    <subcellularLocation>
        <location evidence="1">Preautophagosomal structure membrane</location>
        <topology evidence="1">Peripheral membrane protein</topology>
    </subcellularLocation>
</comment>
<dbReference type="GO" id="GO:0061908">
    <property type="term" value="C:phagophore"/>
    <property type="evidence" value="ECO:0007669"/>
    <property type="project" value="TreeGrafter"/>
</dbReference>
<dbReference type="EMBL" id="LRBS01000030">
    <property type="protein sequence ID" value="OII77783.1"/>
    <property type="molecule type" value="Genomic_DNA"/>
</dbReference>
<name>A0A1J4MUN8_9CRYT</name>
<proteinExistence type="inferred from homology"/>
<accession>A0A1J4MUN8</accession>
<organism evidence="5 6">
    <name type="scientific">Cryptosporidium andersoni</name>
    <dbReference type="NCBI Taxonomy" id="117008"/>
    <lineage>
        <taxon>Eukaryota</taxon>
        <taxon>Sar</taxon>
        <taxon>Alveolata</taxon>
        <taxon>Apicomplexa</taxon>
        <taxon>Conoidasida</taxon>
        <taxon>Coccidia</taxon>
        <taxon>Eucoccidiorida</taxon>
        <taxon>Eimeriorina</taxon>
        <taxon>Cryptosporidiidae</taxon>
        <taxon>Cryptosporidium</taxon>
    </lineage>
</organism>
<evidence type="ECO:0000259" key="3">
    <source>
        <dbReference type="Pfam" id="PF04106"/>
    </source>
</evidence>
<comment type="similarity">
    <text evidence="1">Belongs to the ATG5 family.</text>
</comment>
<dbReference type="InterPro" id="IPR042526">
    <property type="entry name" value="Atg5_HR"/>
</dbReference>
<dbReference type="Pfam" id="PF20638">
    <property type="entry name" value="ATG5_UblA"/>
    <property type="match status" value="1"/>
</dbReference>
<keyword evidence="2" id="KW-0812">Transmembrane</keyword>
<dbReference type="OrthoDB" id="272162at2759"/>
<evidence type="ECO:0000256" key="1">
    <source>
        <dbReference type="RuleBase" id="RU361202"/>
    </source>
</evidence>
<dbReference type="Pfam" id="PF04106">
    <property type="entry name" value="ATG5_UblB"/>
    <property type="match status" value="1"/>
</dbReference>
<dbReference type="Gene3D" id="1.10.246.190">
    <property type="entry name" value="Autophagy protein Apg5, helix rich domain"/>
    <property type="match status" value="1"/>
</dbReference>
<dbReference type="GO" id="GO:0005776">
    <property type="term" value="C:autophagosome"/>
    <property type="evidence" value="ECO:0007669"/>
    <property type="project" value="TreeGrafter"/>
</dbReference>
<dbReference type="AlphaFoldDB" id="A0A1J4MUN8"/>
<evidence type="ECO:0000313" key="5">
    <source>
        <dbReference type="EMBL" id="OII77783.1"/>
    </source>
</evidence>
<dbReference type="InterPro" id="IPR048939">
    <property type="entry name" value="ATG5_UblA"/>
</dbReference>
<gene>
    <name evidence="5" type="ORF">cand_014220</name>
</gene>
<feature type="domain" description="Autophagy protein ATG5 UblA" evidence="4">
    <location>
        <begin position="21"/>
        <end position="113"/>
    </location>
</feature>
<reference evidence="5 6" key="1">
    <citation type="submission" date="2016-10" db="EMBL/GenBank/DDBJ databases">
        <title>Reductive evolution of mitochondrial metabolism and differential evolution of invasion-related proteins in Cryptosporidium.</title>
        <authorList>
            <person name="Liu S."/>
            <person name="Roellig D.M."/>
            <person name="Guo Y."/>
            <person name="Li N."/>
            <person name="Frace M.A."/>
            <person name="Tang K."/>
            <person name="Zhang L."/>
            <person name="Feng Y."/>
            <person name="Xiao L."/>
        </authorList>
    </citation>
    <scope>NUCLEOTIDE SEQUENCE [LARGE SCALE GENOMIC DNA]</scope>
    <source>
        <strain evidence="5">30847</strain>
    </source>
</reference>
<dbReference type="VEuPathDB" id="CryptoDB:cand_014220"/>
<dbReference type="Gene3D" id="3.10.20.90">
    <property type="entry name" value="Phosphatidylinositol 3-kinase Catalytic Subunit, Chain A, domain 1"/>
    <property type="match status" value="1"/>
</dbReference>
<dbReference type="GO" id="GO:0006995">
    <property type="term" value="P:cellular response to nitrogen starvation"/>
    <property type="evidence" value="ECO:0007669"/>
    <property type="project" value="TreeGrafter"/>
</dbReference>
<keyword evidence="1" id="KW-1017">Isopeptide bond</keyword>
<dbReference type="GO" id="GO:0000422">
    <property type="term" value="P:autophagy of mitochondrion"/>
    <property type="evidence" value="ECO:0007669"/>
    <property type="project" value="TreeGrafter"/>
</dbReference>
<feature type="transmembrane region" description="Helical" evidence="2">
    <location>
        <begin position="42"/>
        <end position="61"/>
    </location>
</feature>
<keyword evidence="1" id="KW-0072">Autophagy</keyword>
<protein>
    <recommendedName>
        <fullName evidence="1">Autophagy protein 5</fullName>
    </recommendedName>
</protein>
<dbReference type="InterPro" id="IPR007239">
    <property type="entry name" value="Atg5"/>
</dbReference>
<feature type="transmembrane region" description="Helical" evidence="2">
    <location>
        <begin position="12"/>
        <end position="30"/>
    </location>
</feature>
<dbReference type="PANTHER" id="PTHR13040:SF2">
    <property type="entry name" value="AUTOPHAGY PROTEIN 5"/>
    <property type="match status" value="1"/>
</dbReference>
<keyword evidence="6" id="KW-1185">Reference proteome</keyword>
<dbReference type="PANTHER" id="PTHR13040">
    <property type="entry name" value="AUTOPHAGY PROTEIN 5"/>
    <property type="match status" value="1"/>
</dbReference>
<dbReference type="GO" id="GO:0044233">
    <property type="term" value="C:mitochondria-associated endoplasmic reticulum membrane contact site"/>
    <property type="evidence" value="ECO:0007669"/>
    <property type="project" value="TreeGrafter"/>
</dbReference>
<keyword evidence="1" id="KW-0832">Ubl conjugation</keyword>
<dbReference type="InterPro" id="IPR048318">
    <property type="entry name" value="ATG5_UblB"/>
</dbReference>
<dbReference type="InterPro" id="IPR042527">
    <property type="entry name" value="Atg5_UblA_dom_sf"/>
</dbReference>
<evidence type="ECO:0000313" key="6">
    <source>
        <dbReference type="Proteomes" id="UP000186804"/>
    </source>
</evidence>
<comment type="caution">
    <text evidence="5">The sequence shown here is derived from an EMBL/GenBank/DDBJ whole genome shotgun (WGS) entry which is preliminary data.</text>
</comment>
<dbReference type="GO" id="GO:0034045">
    <property type="term" value="C:phagophore assembly site membrane"/>
    <property type="evidence" value="ECO:0007669"/>
    <property type="project" value="UniProtKB-SubCell"/>
</dbReference>
<dbReference type="GO" id="GO:0034274">
    <property type="term" value="C:Atg12-Atg5-Atg16 complex"/>
    <property type="evidence" value="ECO:0007669"/>
    <property type="project" value="TreeGrafter"/>
</dbReference>
<evidence type="ECO:0000256" key="2">
    <source>
        <dbReference type="SAM" id="Phobius"/>
    </source>
</evidence>
<dbReference type="GeneID" id="92365607"/>
<dbReference type="GO" id="GO:0019776">
    <property type="term" value="F:Atg8-family ligase activity"/>
    <property type="evidence" value="ECO:0007669"/>
    <property type="project" value="TreeGrafter"/>
</dbReference>
<evidence type="ECO:0000259" key="4">
    <source>
        <dbReference type="Pfam" id="PF20638"/>
    </source>
</evidence>
<dbReference type="Proteomes" id="UP000186804">
    <property type="component" value="Unassembled WGS sequence"/>
</dbReference>
<dbReference type="GO" id="GO:0034727">
    <property type="term" value="P:piecemeal microautophagy of the nucleus"/>
    <property type="evidence" value="ECO:0007669"/>
    <property type="project" value="TreeGrafter"/>
</dbReference>
<feature type="domain" description="Autophagy protein ATG5 UblB" evidence="3">
    <location>
        <begin position="207"/>
        <end position="288"/>
    </location>
</feature>
<feature type="transmembrane region" description="Helical" evidence="2">
    <location>
        <begin position="270"/>
        <end position="288"/>
    </location>
</feature>
<comment type="function">
    <text evidence="1">Involved in autophagic vesicle formation.</text>
</comment>
<dbReference type="Gene3D" id="3.10.20.620">
    <property type="match status" value="1"/>
</dbReference>
<sequence>MFPIQRDIIDNYFTYKIIHCGLILLSIQLNPKDFPNCEHIPILFLLVPRITYLACIINKILDYYRIWNVINISSDYKYWFESYGIILKSQYPIGVLFDICCKNRDSIHFHISMNIGNSKVISLNNQYDELIDNYINWPSFLKNFFNIIKLSQIITDNNCRQFQSITKKKYEELIDWIQMTCSSTNQYDDIIQSFFGNIDKRFNVKSLPIRIHIIDSINLTSVSLLRYYPIKSGENLLTFEDIFIDIVPIGYIDKVELIIHGIRPPLNTPLLFIAINCIYIDGFIHIVLNNKY</sequence>
<keyword evidence="2" id="KW-1133">Transmembrane helix</keyword>
<dbReference type="RefSeq" id="XP_067069629.1">
    <property type="nucleotide sequence ID" value="XM_067211657.1"/>
</dbReference>
<comment type="subunit">
    <text evidence="1">Conjugated with ATG12.</text>
</comment>
<keyword evidence="1 2" id="KW-0472">Membrane</keyword>